<evidence type="ECO:0000256" key="5">
    <source>
        <dbReference type="ARBA" id="ARBA00023136"/>
    </source>
</evidence>
<evidence type="ECO:0000256" key="6">
    <source>
        <dbReference type="ARBA" id="ARBA00023186"/>
    </source>
</evidence>
<evidence type="ECO:0000256" key="4">
    <source>
        <dbReference type="ARBA" id="ARBA00022989"/>
    </source>
</evidence>
<keyword evidence="6" id="KW-0143">Chaperone</keyword>
<dbReference type="PANTHER" id="PTHR47529:SF1">
    <property type="entry name" value="PERIPLASMIC CHAPERONE PPID"/>
    <property type="match status" value="1"/>
</dbReference>
<dbReference type="SUPFAM" id="SSF109998">
    <property type="entry name" value="Triger factor/SurA peptide-binding domain-like"/>
    <property type="match status" value="1"/>
</dbReference>
<dbReference type="GO" id="GO:0003755">
    <property type="term" value="F:peptidyl-prolyl cis-trans isomerase activity"/>
    <property type="evidence" value="ECO:0007669"/>
    <property type="project" value="InterPro"/>
</dbReference>
<keyword evidence="10" id="KW-0413">Isomerase</keyword>
<dbReference type="InterPro" id="IPR027304">
    <property type="entry name" value="Trigger_fact/SurA_dom_sf"/>
</dbReference>
<feature type="domain" description="PpiC" evidence="9">
    <location>
        <begin position="198"/>
        <end position="308"/>
    </location>
</feature>
<dbReference type="OrthoDB" id="9788030at2"/>
<evidence type="ECO:0000256" key="2">
    <source>
        <dbReference type="ARBA" id="ARBA00022475"/>
    </source>
</evidence>
<keyword evidence="5 8" id="KW-0472">Membrane</keyword>
<dbReference type="RefSeq" id="WP_096600389.1">
    <property type="nucleotide sequence ID" value="NZ_OBEN01000001.1"/>
</dbReference>
<evidence type="ECO:0000256" key="1">
    <source>
        <dbReference type="ARBA" id="ARBA00004401"/>
    </source>
</evidence>
<proteinExistence type="inferred from homology"/>
<evidence type="ECO:0000256" key="3">
    <source>
        <dbReference type="ARBA" id="ARBA00022692"/>
    </source>
</evidence>
<dbReference type="InterPro" id="IPR052029">
    <property type="entry name" value="PpiD_chaperone"/>
</dbReference>
<protein>
    <submittedName>
        <fullName evidence="10">Peptidyl-prolyl cis-trans isomerase D</fullName>
    </submittedName>
</protein>
<dbReference type="PANTHER" id="PTHR47529">
    <property type="entry name" value="PEPTIDYL-PROLYL CIS-TRANS ISOMERASE D"/>
    <property type="match status" value="1"/>
</dbReference>
<evidence type="ECO:0000313" key="11">
    <source>
        <dbReference type="Proteomes" id="UP000218627"/>
    </source>
</evidence>
<accession>A0A285NV31</accession>
<keyword evidence="4 8" id="KW-1133">Transmembrane helix</keyword>
<evidence type="ECO:0000256" key="8">
    <source>
        <dbReference type="SAM" id="Phobius"/>
    </source>
</evidence>
<evidence type="ECO:0000256" key="7">
    <source>
        <dbReference type="ARBA" id="ARBA00038408"/>
    </source>
</evidence>
<sequence length="444" mass="51003">MYALIQKHKTLAVLIVVLASGAFFLWLFFTGSIRDITSVGKKCVAEVNGSCITLREYRRELLRFSNIQNKELEEIIKKQVIDNLITQELLYQKAKSLGYSASDEEVISVIKSDTTFQEGGSFSASKYKELLSRLGLVPEEYEDYIRRMLTIQKLLVLVSNGVYISDKEKEVNLAVQSTLLSGRLYILTPSDVELSYNPTQEEVLSFYEKNKELFRKPETKIIRVWKEKDKGRIEELYKSIKEGKIPQGYTEYVLPNDQSKLPEVINSEVPRLSEKDRISVSKSGDEYVLIYLYKIEPPGVKSFDEVKDQIKSILIERKKLSAVKEKAQEVYKLLSEGKEVSTKYIAFNDTPANQIMSIAKIKQDEIVRFLLSKEKVFGPYDLAQGYGVFLITDRKKKIMKEDEAKKLTQDILNMKSDTMVNYLIEHLMKKSKIKVNEEVIKGGV</sequence>
<keyword evidence="2" id="KW-1003">Cell membrane</keyword>
<dbReference type="Gene3D" id="1.10.4030.10">
    <property type="entry name" value="Porin chaperone SurA, peptide-binding domain"/>
    <property type="match status" value="1"/>
</dbReference>
<dbReference type="Proteomes" id="UP000218627">
    <property type="component" value="Unassembled WGS sequence"/>
</dbReference>
<dbReference type="InterPro" id="IPR000297">
    <property type="entry name" value="PPIase_PpiC"/>
</dbReference>
<dbReference type="Pfam" id="PF13624">
    <property type="entry name" value="SurA_N_3"/>
    <property type="match status" value="1"/>
</dbReference>
<name>A0A285NV31_9AQUI</name>
<dbReference type="AlphaFoldDB" id="A0A285NV31"/>
<evidence type="ECO:0000259" key="9">
    <source>
        <dbReference type="Pfam" id="PF13145"/>
    </source>
</evidence>
<evidence type="ECO:0000313" key="10">
    <source>
        <dbReference type="EMBL" id="SNZ11736.1"/>
    </source>
</evidence>
<feature type="transmembrane region" description="Helical" evidence="8">
    <location>
        <begin position="12"/>
        <end position="29"/>
    </location>
</feature>
<reference evidence="11" key="1">
    <citation type="submission" date="2017-09" db="EMBL/GenBank/DDBJ databases">
        <authorList>
            <person name="Varghese N."/>
            <person name="Submissions S."/>
        </authorList>
    </citation>
    <scope>NUCLEOTIDE SEQUENCE [LARGE SCALE GENOMIC DNA]</scope>
    <source>
        <strain evidence="11">DSM 2913</strain>
    </source>
</reference>
<dbReference type="Pfam" id="PF13145">
    <property type="entry name" value="Rotamase_2"/>
    <property type="match status" value="1"/>
</dbReference>
<keyword evidence="3 8" id="KW-0812">Transmembrane</keyword>
<gene>
    <name evidence="10" type="ORF">SAMN06265353_0317</name>
</gene>
<dbReference type="GO" id="GO:0005886">
    <property type="term" value="C:plasma membrane"/>
    <property type="evidence" value="ECO:0007669"/>
    <property type="project" value="UniProtKB-SubCell"/>
</dbReference>
<dbReference type="EMBL" id="OBEN01000001">
    <property type="protein sequence ID" value="SNZ11736.1"/>
    <property type="molecule type" value="Genomic_DNA"/>
</dbReference>
<keyword evidence="11" id="KW-1185">Reference proteome</keyword>
<comment type="subcellular location">
    <subcellularLocation>
        <location evidence="1">Cell membrane</location>
        <topology evidence="1">Single-pass type II membrane protein</topology>
    </subcellularLocation>
</comment>
<organism evidence="10 11">
    <name type="scientific">Hydrogenobacter hydrogenophilus</name>
    <dbReference type="NCBI Taxonomy" id="35835"/>
    <lineage>
        <taxon>Bacteria</taxon>
        <taxon>Pseudomonadati</taxon>
        <taxon>Aquificota</taxon>
        <taxon>Aquificia</taxon>
        <taxon>Aquificales</taxon>
        <taxon>Aquificaceae</taxon>
        <taxon>Hydrogenobacter</taxon>
    </lineage>
</organism>
<comment type="similarity">
    <text evidence="7">Belongs to the PpiD chaperone family.</text>
</comment>